<gene>
    <name evidence="6" type="ORF">Mal4_48830</name>
</gene>
<keyword evidence="3" id="KW-0732">Signal</keyword>
<dbReference type="Pfam" id="PF02119">
    <property type="entry name" value="FlgI"/>
    <property type="match status" value="1"/>
</dbReference>
<reference evidence="6 7" key="1">
    <citation type="submission" date="2019-02" db="EMBL/GenBank/DDBJ databases">
        <title>Deep-cultivation of Planctomycetes and their phenomic and genomic characterization uncovers novel biology.</title>
        <authorList>
            <person name="Wiegand S."/>
            <person name="Jogler M."/>
            <person name="Boedeker C."/>
            <person name="Pinto D."/>
            <person name="Vollmers J."/>
            <person name="Rivas-Marin E."/>
            <person name="Kohn T."/>
            <person name="Peeters S.H."/>
            <person name="Heuer A."/>
            <person name="Rast P."/>
            <person name="Oberbeckmann S."/>
            <person name="Bunk B."/>
            <person name="Jeske O."/>
            <person name="Meyerdierks A."/>
            <person name="Storesund J.E."/>
            <person name="Kallscheuer N."/>
            <person name="Luecker S."/>
            <person name="Lage O.M."/>
            <person name="Pohl T."/>
            <person name="Merkel B.J."/>
            <person name="Hornburger P."/>
            <person name="Mueller R.-W."/>
            <person name="Bruemmer F."/>
            <person name="Labrenz M."/>
            <person name="Spormann A.M."/>
            <person name="Op den Camp H."/>
            <person name="Overmann J."/>
            <person name="Amann R."/>
            <person name="Jetten M.S.M."/>
            <person name="Mascher T."/>
            <person name="Medema M.H."/>
            <person name="Devos D.P."/>
            <person name="Kaster A.-K."/>
            <person name="Ovreas L."/>
            <person name="Rohde M."/>
            <person name="Galperin M.Y."/>
            <person name="Jogler C."/>
        </authorList>
    </citation>
    <scope>NUCLEOTIDE SEQUENCE [LARGE SCALE GENOMIC DNA]</scope>
    <source>
        <strain evidence="6 7">Mal4</strain>
    </source>
</reference>
<evidence type="ECO:0000256" key="2">
    <source>
        <dbReference type="ARBA" id="ARBA00004117"/>
    </source>
</evidence>
<dbReference type="GO" id="GO:0030288">
    <property type="term" value="C:outer membrane-bounded periplasmic space"/>
    <property type="evidence" value="ECO:0007669"/>
    <property type="project" value="InterPro"/>
</dbReference>
<dbReference type="PANTHER" id="PTHR30381:SF0">
    <property type="entry name" value="FLAGELLAR P-RING PROTEIN"/>
    <property type="match status" value="1"/>
</dbReference>
<keyword evidence="7" id="KW-1185">Reference proteome</keyword>
<organism evidence="6 7">
    <name type="scientific">Maioricimonas rarisocia</name>
    <dbReference type="NCBI Taxonomy" id="2528026"/>
    <lineage>
        <taxon>Bacteria</taxon>
        <taxon>Pseudomonadati</taxon>
        <taxon>Planctomycetota</taxon>
        <taxon>Planctomycetia</taxon>
        <taxon>Planctomycetales</taxon>
        <taxon>Planctomycetaceae</taxon>
        <taxon>Maioricimonas</taxon>
    </lineage>
</organism>
<protein>
    <submittedName>
        <fullName evidence="6">Flagellar basal body P-ring protein</fullName>
    </submittedName>
</protein>
<dbReference type="OrthoDB" id="232006at2"/>
<dbReference type="SUPFAM" id="SSF48371">
    <property type="entry name" value="ARM repeat"/>
    <property type="match status" value="1"/>
</dbReference>
<dbReference type="AlphaFoldDB" id="A0A517ZDI3"/>
<dbReference type="PROSITE" id="PS51257">
    <property type="entry name" value="PROKAR_LIPOPROTEIN"/>
    <property type="match status" value="1"/>
</dbReference>
<dbReference type="Gene3D" id="1.25.10.10">
    <property type="entry name" value="Leucine-rich Repeat Variant"/>
    <property type="match status" value="1"/>
</dbReference>
<accession>A0A517ZDI3</accession>
<keyword evidence="6" id="KW-0969">Cilium</keyword>
<comment type="function">
    <text evidence="1">Assembles around the rod to form the L-ring and probably protects the motor/basal body from shearing forces during rotation.</text>
</comment>
<proteinExistence type="predicted"/>
<dbReference type="EMBL" id="CP036275">
    <property type="protein sequence ID" value="QDU40525.1"/>
    <property type="molecule type" value="Genomic_DNA"/>
</dbReference>
<name>A0A517ZDI3_9PLAN</name>
<evidence type="ECO:0000313" key="6">
    <source>
        <dbReference type="EMBL" id="QDU40525.1"/>
    </source>
</evidence>
<dbReference type="InterPro" id="IPR016024">
    <property type="entry name" value="ARM-type_fold"/>
</dbReference>
<keyword evidence="6" id="KW-0966">Cell projection</keyword>
<sequence length="604" mass="66317">MISRDPVRPILLSLSLALLTGCHEMDLFRLSDSSEAREKQVSAALRGEQGHSKLVGDYINITGLNQIMLEGVGLVTRLDNTGDDPPASPYRTQLLEDMRKRNIKDPNEVLRNPSTTLVVVRAYLPPLLKKGENFDVEVLLPQGSEATSLNGGWLLECELSEHAAVSGRVLKGTVMAKASGPILVSTGEGDDGDTAMMRQGTIPSGARYVGDDRNLSVFLRGDYRSVRMSRRIANRIGQRFHDYDDAGIKRPLAEAKTDSRIELIVHSRYRDNYPRYLQCIRHIQLNDSAVGRRIRMQELREELQNPATAGQAALELEAIGPEAAPILKSGLTASDLEARFRAAEALAYLGRQDGVDVLAEVADKQPAFRVFALAALATLDSGEAALALRDLMNHNSIETRYGAFRALSVRPANAVYIGGNDMEGKFKLHLIDSTGEPLVHLTRRKRSEIVLFGADQQFRSPMFVRAGRHIMIKGEPGSSRLTISKFAPGERDLQEQVSPRVADVIRAASAMGASYPDIVQMLVQTEKQHNLPGRIGIDALPPAGRTFVRRRGGDDDSETETEETQVGDQALAPNLFEVSGKPNNDLQNMPVQSEIQDAVGFEVQ</sequence>
<feature type="compositionally biased region" description="Acidic residues" evidence="5">
    <location>
        <begin position="555"/>
        <end position="565"/>
    </location>
</feature>
<evidence type="ECO:0000256" key="5">
    <source>
        <dbReference type="SAM" id="MobiDB-lite"/>
    </source>
</evidence>
<dbReference type="RefSeq" id="WP_145371810.1">
    <property type="nucleotide sequence ID" value="NZ_CP036275.1"/>
</dbReference>
<dbReference type="KEGG" id="mri:Mal4_48830"/>
<comment type="subcellular location">
    <subcellularLocation>
        <location evidence="2">Bacterial flagellum basal body</location>
    </subcellularLocation>
</comment>
<feature type="compositionally biased region" description="Polar residues" evidence="5">
    <location>
        <begin position="581"/>
        <end position="595"/>
    </location>
</feature>
<dbReference type="PANTHER" id="PTHR30381">
    <property type="entry name" value="FLAGELLAR P-RING PERIPLASMIC PROTEIN FLGI"/>
    <property type="match status" value="1"/>
</dbReference>
<evidence type="ECO:0000256" key="1">
    <source>
        <dbReference type="ARBA" id="ARBA00002591"/>
    </source>
</evidence>
<dbReference type="GO" id="GO:0071973">
    <property type="term" value="P:bacterial-type flagellum-dependent cell motility"/>
    <property type="evidence" value="ECO:0007669"/>
    <property type="project" value="InterPro"/>
</dbReference>
<dbReference type="InterPro" id="IPR011989">
    <property type="entry name" value="ARM-like"/>
</dbReference>
<keyword evidence="4" id="KW-0975">Bacterial flagellum</keyword>
<feature type="region of interest" description="Disordered" evidence="5">
    <location>
        <begin position="543"/>
        <end position="604"/>
    </location>
</feature>
<dbReference type="GO" id="GO:0009428">
    <property type="term" value="C:bacterial-type flagellum basal body, distal rod, P ring"/>
    <property type="evidence" value="ECO:0007669"/>
    <property type="project" value="InterPro"/>
</dbReference>
<evidence type="ECO:0000256" key="3">
    <source>
        <dbReference type="ARBA" id="ARBA00022729"/>
    </source>
</evidence>
<evidence type="ECO:0000256" key="4">
    <source>
        <dbReference type="ARBA" id="ARBA00023143"/>
    </source>
</evidence>
<keyword evidence="6" id="KW-0282">Flagellum</keyword>
<evidence type="ECO:0000313" key="7">
    <source>
        <dbReference type="Proteomes" id="UP000320496"/>
    </source>
</evidence>
<dbReference type="Proteomes" id="UP000320496">
    <property type="component" value="Chromosome"/>
</dbReference>
<dbReference type="GO" id="GO:0005198">
    <property type="term" value="F:structural molecule activity"/>
    <property type="evidence" value="ECO:0007669"/>
    <property type="project" value="InterPro"/>
</dbReference>
<dbReference type="InterPro" id="IPR001782">
    <property type="entry name" value="Flag_FlgI"/>
</dbReference>